<evidence type="ECO:0000256" key="7">
    <source>
        <dbReference type="ARBA" id="ARBA00022807"/>
    </source>
</evidence>
<dbReference type="InterPro" id="IPR018200">
    <property type="entry name" value="USP_CS"/>
</dbReference>
<dbReference type="FunFam" id="3.90.70.10:FF:000002">
    <property type="entry name" value="Ubiquitin carboxyl-terminal hydrolase 13"/>
    <property type="match status" value="1"/>
</dbReference>
<evidence type="ECO:0000256" key="5">
    <source>
        <dbReference type="ARBA" id="ARBA00022786"/>
    </source>
</evidence>
<gene>
    <name evidence="11" type="primary">LOC125508540</name>
</gene>
<dbReference type="PROSITE" id="PS00973">
    <property type="entry name" value="USP_2"/>
    <property type="match status" value="1"/>
</dbReference>
<dbReference type="FunFam" id="3.10.20.90:FF:000050">
    <property type="entry name" value="Ubiquitin carboxyl-terminal hydrolase 13"/>
    <property type="match status" value="1"/>
</dbReference>
<protein>
    <recommendedName>
        <fullName evidence="3">ubiquitinyl hydrolase 1</fullName>
        <ecNumber evidence="3">3.4.19.12</ecNumber>
    </recommendedName>
</protein>
<dbReference type="InterPro" id="IPR029346">
    <property type="entry name" value="USP_C"/>
</dbReference>
<dbReference type="InterPro" id="IPR002083">
    <property type="entry name" value="MATH/TRAF_dom"/>
</dbReference>
<dbReference type="GO" id="GO:0005829">
    <property type="term" value="C:cytosol"/>
    <property type="evidence" value="ECO:0007669"/>
    <property type="project" value="TreeGrafter"/>
</dbReference>
<dbReference type="GO" id="GO:0031647">
    <property type="term" value="P:regulation of protein stability"/>
    <property type="evidence" value="ECO:0007669"/>
    <property type="project" value="TreeGrafter"/>
</dbReference>
<dbReference type="RefSeq" id="XP_048529228.1">
    <property type="nucleotide sequence ID" value="XM_048673271.1"/>
</dbReference>
<comment type="catalytic activity">
    <reaction evidence="1">
        <text>Thiol-dependent hydrolysis of ester, thioester, amide, peptide and isopeptide bonds formed by the C-terminal Gly of ubiquitin (a 76-residue protein attached to proteins as an intracellular targeting signal).</text>
        <dbReference type="EC" id="3.4.19.12"/>
    </reaction>
</comment>
<evidence type="ECO:0000256" key="4">
    <source>
        <dbReference type="ARBA" id="ARBA00022670"/>
    </source>
</evidence>
<evidence type="ECO:0000313" key="12">
    <source>
        <dbReference type="Proteomes" id="UP000015106"/>
    </source>
</evidence>
<dbReference type="EC" id="3.4.19.12" evidence="3"/>
<dbReference type="EnsemblPlants" id="TuG1812G0500001480.01.T02">
    <property type="protein sequence ID" value="TuG1812G0500001480.01.T02"/>
    <property type="gene ID" value="TuG1812G0500001480.01"/>
</dbReference>
<reference evidence="11" key="3">
    <citation type="submission" date="2022-06" db="UniProtKB">
        <authorList>
            <consortium name="EnsemblPlants"/>
        </authorList>
    </citation>
    <scope>IDENTIFICATION</scope>
</reference>
<feature type="compositionally biased region" description="Polar residues" evidence="8">
    <location>
        <begin position="1"/>
        <end position="10"/>
    </location>
</feature>
<dbReference type="GO" id="GO:0016579">
    <property type="term" value="P:protein deubiquitination"/>
    <property type="evidence" value="ECO:0007669"/>
    <property type="project" value="InterPro"/>
</dbReference>
<dbReference type="GO" id="GO:0006508">
    <property type="term" value="P:proteolysis"/>
    <property type="evidence" value="ECO:0007669"/>
    <property type="project" value="UniProtKB-KW"/>
</dbReference>
<dbReference type="GO" id="GO:0009867">
    <property type="term" value="P:jasmonic acid mediated signaling pathway"/>
    <property type="evidence" value="ECO:0007669"/>
    <property type="project" value="UniProtKB-ARBA"/>
</dbReference>
<evidence type="ECO:0000313" key="11">
    <source>
        <dbReference type="EnsemblPlants" id="TuG1812G0500001480.01.T02"/>
    </source>
</evidence>
<dbReference type="AlphaFoldDB" id="A0A8R7UDQ6"/>
<keyword evidence="5" id="KW-0833">Ubl conjugation pathway</keyword>
<accession>A0A8R7UDQ6</accession>
<feature type="compositionally biased region" description="Polar residues" evidence="8">
    <location>
        <begin position="39"/>
        <end position="56"/>
    </location>
</feature>
<reference evidence="11" key="2">
    <citation type="submission" date="2018-03" db="EMBL/GenBank/DDBJ databases">
        <title>The Triticum urartu genome reveals the dynamic nature of wheat genome evolution.</title>
        <authorList>
            <person name="Ling H."/>
            <person name="Ma B."/>
            <person name="Shi X."/>
            <person name="Liu H."/>
            <person name="Dong L."/>
            <person name="Sun H."/>
            <person name="Cao Y."/>
            <person name="Gao Q."/>
            <person name="Zheng S."/>
            <person name="Li Y."/>
            <person name="Yu Y."/>
            <person name="Du H."/>
            <person name="Qi M."/>
            <person name="Li Y."/>
            <person name="Yu H."/>
            <person name="Cui Y."/>
            <person name="Wang N."/>
            <person name="Chen C."/>
            <person name="Wu H."/>
            <person name="Zhao Y."/>
            <person name="Zhang J."/>
            <person name="Li Y."/>
            <person name="Zhou W."/>
            <person name="Zhang B."/>
            <person name="Hu W."/>
            <person name="Eijk M."/>
            <person name="Tang J."/>
            <person name="Witsenboer H."/>
            <person name="Zhao S."/>
            <person name="Li Z."/>
            <person name="Zhang A."/>
            <person name="Wang D."/>
            <person name="Liang C."/>
        </authorList>
    </citation>
    <scope>NUCLEOTIDE SEQUENCE [LARGE SCALE GENOMIC DNA]</scope>
    <source>
        <strain evidence="11">cv. G1812</strain>
    </source>
</reference>
<dbReference type="SUPFAM" id="SSF49599">
    <property type="entry name" value="TRAF domain-like"/>
    <property type="match status" value="1"/>
</dbReference>
<dbReference type="InterPro" id="IPR008974">
    <property type="entry name" value="TRAF-like"/>
</dbReference>
<dbReference type="InterPro" id="IPR001394">
    <property type="entry name" value="Peptidase_C19_UCH"/>
</dbReference>
<evidence type="ECO:0000259" key="9">
    <source>
        <dbReference type="PROSITE" id="PS50144"/>
    </source>
</evidence>
<comment type="similarity">
    <text evidence="2">Belongs to the peptidase C19 family.</text>
</comment>
<dbReference type="Pfam" id="PF14533">
    <property type="entry name" value="USP7_C2"/>
    <property type="match status" value="1"/>
</dbReference>
<dbReference type="Pfam" id="PF22486">
    <property type="entry name" value="MATH_2"/>
    <property type="match status" value="1"/>
</dbReference>
<reference evidence="12" key="1">
    <citation type="journal article" date="2013" name="Nature">
        <title>Draft genome of the wheat A-genome progenitor Triticum urartu.</title>
        <authorList>
            <person name="Ling H.Q."/>
            <person name="Zhao S."/>
            <person name="Liu D."/>
            <person name="Wang J."/>
            <person name="Sun H."/>
            <person name="Zhang C."/>
            <person name="Fan H."/>
            <person name="Li D."/>
            <person name="Dong L."/>
            <person name="Tao Y."/>
            <person name="Gao C."/>
            <person name="Wu H."/>
            <person name="Li Y."/>
            <person name="Cui Y."/>
            <person name="Guo X."/>
            <person name="Zheng S."/>
            <person name="Wang B."/>
            <person name="Yu K."/>
            <person name="Liang Q."/>
            <person name="Yang W."/>
            <person name="Lou X."/>
            <person name="Chen J."/>
            <person name="Feng M."/>
            <person name="Jian J."/>
            <person name="Zhang X."/>
            <person name="Luo G."/>
            <person name="Jiang Y."/>
            <person name="Liu J."/>
            <person name="Wang Z."/>
            <person name="Sha Y."/>
            <person name="Zhang B."/>
            <person name="Wu H."/>
            <person name="Tang D."/>
            <person name="Shen Q."/>
            <person name="Xue P."/>
            <person name="Zou S."/>
            <person name="Wang X."/>
            <person name="Liu X."/>
            <person name="Wang F."/>
            <person name="Yang Y."/>
            <person name="An X."/>
            <person name="Dong Z."/>
            <person name="Zhang K."/>
            <person name="Zhang X."/>
            <person name="Luo M.C."/>
            <person name="Dvorak J."/>
            <person name="Tong Y."/>
            <person name="Wang J."/>
            <person name="Yang H."/>
            <person name="Li Z."/>
            <person name="Wang D."/>
            <person name="Zhang A."/>
            <person name="Wang J."/>
        </authorList>
    </citation>
    <scope>NUCLEOTIDE SEQUENCE</scope>
    <source>
        <strain evidence="12">cv. G1812</strain>
    </source>
</reference>
<dbReference type="GeneID" id="125508540"/>
<evidence type="ECO:0000259" key="10">
    <source>
        <dbReference type="PROSITE" id="PS50235"/>
    </source>
</evidence>
<dbReference type="FunFam" id="2.60.210.10:FF:000005">
    <property type="entry name" value="Ubiquitin carboxyl-terminal hydrolase 13"/>
    <property type="match status" value="1"/>
</dbReference>
<dbReference type="PROSITE" id="PS00972">
    <property type="entry name" value="USP_1"/>
    <property type="match status" value="1"/>
</dbReference>
<dbReference type="SUPFAM" id="SSF54001">
    <property type="entry name" value="Cysteine proteinases"/>
    <property type="match status" value="1"/>
</dbReference>
<evidence type="ECO:0000256" key="1">
    <source>
        <dbReference type="ARBA" id="ARBA00000707"/>
    </source>
</evidence>
<name>A0A8R7UDQ6_TRIUA</name>
<sequence length="1118" mass="131018">MTMMTPSPLEQQEDEEMLVPHQELSAADAAQPMEVVAQTEPTNTAESQAPEDPQTSRFTWTIENFTRVSGKKHYSDVFVVGGFKWRVLIFPKGNNVDHLSMYLDVADSGNLPYGWSRYAQFSLAIVNQIHQKYTARKDTQHQFNARESDWGFTSFMPLSELYDPSRGYLVNDTVVVEAEVAVRKMVDYWTYDSKKETGYVGLKNQGATCYMNSLLQTLYHIPYFRKAVYHMPTTENDMPSGSIPLALQSLFYKLQYSDNSVATKELTKSFGWDTYDSFMQHDVQELNRVLCEKLEDKMKGTVVEGTIEQLFEGHHINYIECINVDYKSNRKESFYDLQLDVKGCHDVYASFDKYVEVERLEGDNKYQAEQHGLQDARKGVLFLDFPPVLQLQLKRFEYDYMRDTMVKINDRYEFPLQLDLDKDDGKYLTPDADRSIRNLYTLHSVLVHSGGVHGGHYYAFIRPTLSDQWYKFDDERVTKEDTKKALEEQYGGEEELPQVNPGFNNTPFKFTKYSNAYMLVYIRESDKEKIMCNVDEKDIAEHLRIRLKKEQQEKEHKKKEKAEAHLYTIIKVARDEDLKEQIGKNIYFDLVDHEKVRNFRIQKQLPFNSFKEEVAKEYGIPVQSQRFWLWAKRQNHTYRPNRPLAPHEEAQSVGQLREVSNKAHNAELKLFLEVELGLDLRPIRPPEKSKEDILLFFKLYNPEKEELRFVGRLFVKALGKPSDILTKLNEMAGFSPNEEIELYEEIKFEPNVMCEHIDKKLSFRSSQLEDGDIISFQKPSIPGGDTQVRYKDVPSFLEYVHNRQVVHFRCLEKPKEEGFCLELSKLHTYDDVVERVARQLGLDDPSKVRLTSHNCYSQQPKPQPIRYRGVEHLLDMLVHYNQTSDILYYEVLDIPLPELQCLKTLKVAFHHATKDEVVIHSIRLSKNSTISDVITDLKTKVELSNPDAELRLLEVFYHKIYKIFPPHEKIENINDQYWTLRAEEIPEEEKNLTAQDRLIHVYHFMKDPNQNQQIQNFGDPFLLVIREGETAAEVMDRVQKKLRVPNEEFAKWKVAFISMNRPEYLQDIDAVSARFQRRDVYGAWEQYLGLEHTDTTPKRSYAANQNRHTYEKPVKIYN</sequence>
<dbReference type="Gramene" id="TuG1812G0500001480.01.T02">
    <property type="protein sequence ID" value="TuG1812G0500001480.01.T02"/>
    <property type="gene ID" value="TuG1812G0500001480.01"/>
</dbReference>
<dbReference type="InterPro" id="IPR050164">
    <property type="entry name" value="Peptidase_C19"/>
</dbReference>
<keyword evidence="12" id="KW-1185">Reference proteome</keyword>
<dbReference type="GO" id="GO:0005634">
    <property type="term" value="C:nucleus"/>
    <property type="evidence" value="ECO:0007669"/>
    <property type="project" value="UniProtKB-ARBA"/>
</dbReference>
<feature type="domain" description="USP" evidence="10">
    <location>
        <begin position="200"/>
        <end position="524"/>
    </location>
</feature>
<dbReference type="PROSITE" id="PS50144">
    <property type="entry name" value="MATH"/>
    <property type="match status" value="1"/>
</dbReference>
<dbReference type="GO" id="GO:0010078">
    <property type="term" value="P:maintenance of root meristem identity"/>
    <property type="evidence" value="ECO:0007669"/>
    <property type="project" value="UniProtKB-ARBA"/>
</dbReference>
<dbReference type="Proteomes" id="UP000015106">
    <property type="component" value="Chromosome 5"/>
</dbReference>
<feature type="domain" description="MATH" evidence="9">
    <location>
        <begin position="55"/>
        <end position="180"/>
    </location>
</feature>
<dbReference type="GO" id="GO:2000280">
    <property type="term" value="P:regulation of root development"/>
    <property type="evidence" value="ECO:0007669"/>
    <property type="project" value="UniProtKB-ARBA"/>
</dbReference>
<feature type="region of interest" description="Disordered" evidence="8">
    <location>
        <begin position="1"/>
        <end position="56"/>
    </location>
</feature>
<dbReference type="Gene3D" id="2.60.210.10">
    <property type="entry name" value="Apoptosis, Tumor Necrosis Factor Receptor Associated Protein 2, Chain A"/>
    <property type="match status" value="1"/>
</dbReference>
<dbReference type="SMART" id="SM00061">
    <property type="entry name" value="MATH"/>
    <property type="match status" value="1"/>
</dbReference>
<dbReference type="InterPro" id="IPR028889">
    <property type="entry name" value="USP"/>
</dbReference>
<evidence type="ECO:0000256" key="8">
    <source>
        <dbReference type="SAM" id="MobiDB-lite"/>
    </source>
</evidence>
<keyword evidence="6" id="KW-0378">Hydrolase</keyword>
<dbReference type="PANTHER" id="PTHR24006">
    <property type="entry name" value="UBIQUITIN CARBOXYL-TERMINAL HYDROLASE"/>
    <property type="match status" value="1"/>
</dbReference>
<organism evidence="11 12">
    <name type="scientific">Triticum urartu</name>
    <name type="common">Red wild einkorn</name>
    <name type="synonym">Crithodium urartu</name>
    <dbReference type="NCBI Taxonomy" id="4572"/>
    <lineage>
        <taxon>Eukaryota</taxon>
        <taxon>Viridiplantae</taxon>
        <taxon>Streptophyta</taxon>
        <taxon>Embryophyta</taxon>
        <taxon>Tracheophyta</taxon>
        <taxon>Spermatophyta</taxon>
        <taxon>Magnoliopsida</taxon>
        <taxon>Liliopsida</taxon>
        <taxon>Poales</taxon>
        <taxon>Poaceae</taxon>
        <taxon>BOP clade</taxon>
        <taxon>Pooideae</taxon>
        <taxon>Triticodae</taxon>
        <taxon>Triticeae</taxon>
        <taxon>Triticinae</taxon>
        <taxon>Triticum</taxon>
    </lineage>
</organism>
<dbReference type="Gene3D" id="3.90.70.10">
    <property type="entry name" value="Cysteine proteinases"/>
    <property type="match status" value="1"/>
</dbReference>
<dbReference type="CDD" id="cd00121">
    <property type="entry name" value="MATH"/>
    <property type="match status" value="1"/>
</dbReference>
<dbReference type="Gene3D" id="3.10.20.90">
    <property type="entry name" value="Phosphatidylinositol 3-kinase Catalytic Subunit, Chain A, domain 1"/>
    <property type="match status" value="2"/>
</dbReference>
<dbReference type="Pfam" id="PF00443">
    <property type="entry name" value="UCH"/>
    <property type="match status" value="1"/>
</dbReference>
<dbReference type="GO" id="GO:0004843">
    <property type="term" value="F:cysteine-type deubiquitinase activity"/>
    <property type="evidence" value="ECO:0007669"/>
    <property type="project" value="UniProtKB-EC"/>
</dbReference>
<dbReference type="FunFam" id="3.10.20.90:FF:000034">
    <property type="entry name" value="Ubiquitin carboxyl-terminal hydrolase 13"/>
    <property type="match status" value="1"/>
</dbReference>
<dbReference type="Pfam" id="PF12436">
    <property type="entry name" value="USP7_ICP0_bdg"/>
    <property type="match status" value="1"/>
</dbReference>
<dbReference type="InterPro" id="IPR038765">
    <property type="entry name" value="Papain-like_cys_pep_sf"/>
</dbReference>
<keyword evidence="4" id="KW-0645">Protease</keyword>
<evidence type="ECO:0000256" key="3">
    <source>
        <dbReference type="ARBA" id="ARBA00012759"/>
    </source>
</evidence>
<keyword evidence="7" id="KW-0788">Thiol protease</keyword>
<evidence type="ECO:0000256" key="2">
    <source>
        <dbReference type="ARBA" id="ARBA00009085"/>
    </source>
</evidence>
<evidence type="ECO:0000256" key="6">
    <source>
        <dbReference type="ARBA" id="ARBA00022801"/>
    </source>
</evidence>
<dbReference type="InterPro" id="IPR024729">
    <property type="entry name" value="USP7_ICP0-binding_dom"/>
</dbReference>
<dbReference type="PANTHER" id="PTHR24006:SF881">
    <property type="entry name" value="UBIQUITINYL HYDROLASE 1"/>
    <property type="match status" value="1"/>
</dbReference>
<dbReference type="PROSITE" id="PS50235">
    <property type="entry name" value="USP_3"/>
    <property type="match status" value="1"/>
</dbReference>
<proteinExistence type="inferred from homology"/>
<dbReference type="CDD" id="cd02659">
    <property type="entry name" value="peptidase_C19C"/>
    <property type="match status" value="1"/>
</dbReference>